<gene>
    <name evidence="2" type="ORF">F511_33942</name>
</gene>
<evidence type="ECO:0000313" key="2">
    <source>
        <dbReference type="EMBL" id="KZV25177.1"/>
    </source>
</evidence>
<proteinExistence type="predicted"/>
<keyword evidence="1" id="KW-0812">Transmembrane</keyword>
<evidence type="ECO:0000313" key="3">
    <source>
        <dbReference type="Proteomes" id="UP000250235"/>
    </source>
</evidence>
<feature type="transmembrane region" description="Helical" evidence="1">
    <location>
        <begin position="92"/>
        <end position="112"/>
    </location>
</feature>
<name>A0A2Z7B0Y8_9LAMI</name>
<accession>A0A2Z7B0Y8</accession>
<evidence type="ECO:0000256" key="1">
    <source>
        <dbReference type="SAM" id="Phobius"/>
    </source>
</evidence>
<dbReference type="Proteomes" id="UP000250235">
    <property type="component" value="Unassembled WGS sequence"/>
</dbReference>
<keyword evidence="3" id="KW-1185">Reference proteome</keyword>
<reference evidence="2 3" key="1">
    <citation type="journal article" date="2015" name="Proc. Natl. Acad. Sci. U.S.A.">
        <title>The resurrection genome of Boea hygrometrica: A blueprint for survival of dehydration.</title>
        <authorList>
            <person name="Xiao L."/>
            <person name="Yang G."/>
            <person name="Zhang L."/>
            <person name="Yang X."/>
            <person name="Zhao S."/>
            <person name="Ji Z."/>
            <person name="Zhou Q."/>
            <person name="Hu M."/>
            <person name="Wang Y."/>
            <person name="Chen M."/>
            <person name="Xu Y."/>
            <person name="Jin H."/>
            <person name="Xiao X."/>
            <person name="Hu G."/>
            <person name="Bao F."/>
            <person name="Hu Y."/>
            <person name="Wan P."/>
            <person name="Li L."/>
            <person name="Deng X."/>
            <person name="Kuang T."/>
            <person name="Xiang C."/>
            <person name="Zhu J.K."/>
            <person name="Oliver M.J."/>
            <person name="He Y."/>
        </authorList>
    </citation>
    <scope>NUCLEOTIDE SEQUENCE [LARGE SCALE GENOMIC DNA]</scope>
    <source>
        <strain evidence="3">cv. XS01</strain>
    </source>
</reference>
<keyword evidence="1" id="KW-1133">Transmembrane helix</keyword>
<dbReference type="EMBL" id="KV011948">
    <property type="protein sequence ID" value="KZV25177.1"/>
    <property type="molecule type" value="Genomic_DNA"/>
</dbReference>
<protein>
    <submittedName>
        <fullName evidence="2">Pyrroline-5-carboxylate reductase</fullName>
    </submittedName>
</protein>
<dbReference type="AlphaFoldDB" id="A0A2Z7B0Y8"/>
<sequence length="133" mass="14042">MREIKRRRFGVSDQSLAKSSSSNVYVDSAESAKDFETVTFCEASTGLVETLHFDVASGTSCKDMLRCVRNPVAGFGSPTDGRYDDPSAVIRCLMHSICILSYALLLAISVALRNPGFTAGRGFNPAGGAPGGG</sequence>
<keyword evidence="1" id="KW-0472">Membrane</keyword>
<organism evidence="2 3">
    <name type="scientific">Dorcoceras hygrometricum</name>
    <dbReference type="NCBI Taxonomy" id="472368"/>
    <lineage>
        <taxon>Eukaryota</taxon>
        <taxon>Viridiplantae</taxon>
        <taxon>Streptophyta</taxon>
        <taxon>Embryophyta</taxon>
        <taxon>Tracheophyta</taxon>
        <taxon>Spermatophyta</taxon>
        <taxon>Magnoliopsida</taxon>
        <taxon>eudicotyledons</taxon>
        <taxon>Gunneridae</taxon>
        <taxon>Pentapetalae</taxon>
        <taxon>asterids</taxon>
        <taxon>lamiids</taxon>
        <taxon>Lamiales</taxon>
        <taxon>Gesneriaceae</taxon>
        <taxon>Didymocarpoideae</taxon>
        <taxon>Trichosporeae</taxon>
        <taxon>Loxocarpinae</taxon>
        <taxon>Dorcoceras</taxon>
    </lineage>
</organism>